<evidence type="ECO:0000256" key="3">
    <source>
        <dbReference type="ARBA" id="ARBA00022840"/>
    </source>
</evidence>
<name>A0A8T4H432_9EURY</name>
<dbReference type="GO" id="GO:0004812">
    <property type="term" value="F:aminoacyl-tRNA ligase activity"/>
    <property type="evidence" value="ECO:0007669"/>
    <property type="project" value="InterPro"/>
</dbReference>
<dbReference type="GO" id="GO:0006418">
    <property type="term" value="P:tRNA aminoacylation for protein translation"/>
    <property type="evidence" value="ECO:0007669"/>
    <property type="project" value="InterPro"/>
</dbReference>
<accession>A0A8T4H432</accession>
<dbReference type="AlphaFoldDB" id="A0A8T4H432"/>
<evidence type="ECO:0000313" key="6">
    <source>
        <dbReference type="EMBL" id="MBP1987928.1"/>
    </source>
</evidence>
<feature type="region of interest" description="Disordered" evidence="4">
    <location>
        <begin position="54"/>
        <end position="90"/>
    </location>
</feature>
<keyword evidence="2" id="KW-0547">Nucleotide-binding</keyword>
<reference evidence="6" key="1">
    <citation type="submission" date="2021-03" db="EMBL/GenBank/DDBJ databases">
        <title>Genomic Encyclopedia of Type Strains, Phase IV (KMG-IV): sequencing the most valuable type-strain genomes for metagenomic binning, comparative biology and taxonomic classification.</title>
        <authorList>
            <person name="Goeker M."/>
        </authorList>
    </citation>
    <scope>NUCLEOTIDE SEQUENCE</scope>
    <source>
        <strain evidence="6">DSM 26232</strain>
    </source>
</reference>
<sequence>MQNRTYTGDVDAGEAATVAGWGMGAERLVMTMLDLDNIREAVLFLHDRQRLRPVGQNHQPRTALKTVPTATAYSASASTGSASPSSSSDA</sequence>
<dbReference type="Gene3D" id="3.30.930.10">
    <property type="entry name" value="Bira Bifunctional Protein, Domain 2"/>
    <property type="match status" value="1"/>
</dbReference>
<gene>
    <name evidence="6" type="ORF">J2753_002438</name>
</gene>
<evidence type="ECO:0000313" key="7">
    <source>
        <dbReference type="Proteomes" id="UP000823736"/>
    </source>
</evidence>
<comment type="caution">
    <text evidence="6">The sequence shown here is derived from an EMBL/GenBank/DDBJ whole genome shotgun (WGS) entry which is preliminary data.</text>
</comment>
<keyword evidence="7" id="KW-1185">Reference proteome</keyword>
<dbReference type="GO" id="GO:0005524">
    <property type="term" value="F:ATP binding"/>
    <property type="evidence" value="ECO:0007669"/>
    <property type="project" value="InterPro"/>
</dbReference>
<dbReference type="InterPro" id="IPR045864">
    <property type="entry name" value="aa-tRNA-synth_II/BPL/LPL"/>
</dbReference>
<evidence type="ECO:0000259" key="5">
    <source>
        <dbReference type="PROSITE" id="PS50862"/>
    </source>
</evidence>
<dbReference type="Proteomes" id="UP000823736">
    <property type="component" value="Unassembled WGS sequence"/>
</dbReference>
<evidence type="ECO:0000256" key="2">
    <source>
        <dbReference type="ARBA" id="ARBA00022741"/>
    </source>
</evidence>
<protein>
    <recommendedName>
        <fullName evidence="5">Aminoacyl-transfer RNA synthetases class-II family profile domain-containing protein</fullName>
    </recommendedName>
</protein>
<feature type="domain" description="Aminoacyl-transfer RNA synthetases class-II family profile" evidence="5">
    <location>
        <begin position="20"/>
        <end position="53"/>
    </location>
</feature>
<dbReference type="InterPro" id="IPR004364">
    <property type="entry name" value="Aa-tRNA-synt_II"/>
</dbReference>
<dbReference type="EMBL" id="JAGGLC010000005">
    <property type="protein sequence ID" value="MBP1987928.1"/>
    <property type="molecule type" value="Genomic_DNA"/>
</dbReference>
<organism evidence="6 7">
    <name type="scientific">Halolamina salifodinae</name>
    <dbReference type="NCBI Taxonomy" id="1202767"/>
    <lineage>
        <taxon>Archaea</taxon>
        <taxon>Methanobacteriati</taxon>
        <taxon>Methanobacteriota</taxon>
        <taxon>Stenosarchaea group</taxon>
        <taxon>Halobacteria</taxon>
        <taxon>Halobacteriales</taxon>
        <taxon>Haloferacaceae</taxon>
    </lineage>
</organism>
<proteinExistence type="predicted"/>
<dbReference type="SUPFAM" id="SSF55681">
    <property type="entry name" value="Class II aaRS and biotin synthetases"/>
    <property type="match status" value="1"/>
</dbReference>
<dbReference type="InterPro" id="IPR006195">
    <property type="entry name" value="aa-tRNA-synth_II"/>
</dbReference>
<feature type="compositionally biased region" description="Low complexity" evidence="4">
    <location>
        <begin position="69"/>
        <end position="90"/>
    </location>
</feature>
<keyword evidence="1" id="KW-0436">Ligase</keyword>
<keyword evidence="3" id="KW-0067">ATP-binding</keyword>
<dbReference type="PROSITE" id="PS50862">
    <property type="entry name" value="AA_TRNA_LIGASE_II"/>
    <property type="match status" value="1"/>
</dbReference>
<dbReference type="Pfam" id="PF00152">
    <property type="entry name" value="tRNA-synt_2"/>
    <property type="match status" value="1"/>
</dbReference>
<evidence type="ECO:0000256" key="1">
    <source>
        <dbReference type="ARBA" id="ARBA00022598"/>
    </source>
</evidence>
<evidence type="ECO:0000256" key="4">
    <source>
        <dbReference type="SAM" id="MobiDB-lite"/>
    </source>
</evidence>